<comment type="caution">
    <text evidence="1">The sequence shown here is derived from an EMBL/GenBank/DDBJ whole genome shotgun (WGS) entry which is preliminary data.</text>
</comment>
<dbReference type="InterPro" id="IPR029044">
    <property type="entry name" value="Nucleotide-diphossugar_trans"/>
</dbReference>
<dbReference type="GO" id="GO:0016757">
    <property type="term" value="F:glycosyltransferase activity"/>
    <property type="evidence" value="ECO:0007669"/>
    <property type="project" value="InterPro"/>
</dbReference>
<dbReference type="Gene3D" id="3.90.550.20">
    <property type="match status" value="1"/>
</dbReference>
<reference evidence="1 2" key="1">
    <citation type="submission" date="2019-03" db="EMBL/GenBank/DDBJ databases">
        <title>Genomic Encyclopedia of Type Strains, Phase IV (KMG-IV): sequencing the most valuable type-strain genomes for metagenomic binning, comparative biology and taxonomic classification.</title>
        <authorList>
            <person name="Goeker M."/>
        </authorList>
    </citation>
    <scope>NUCLEOTIDE SEQUENCE [LARGE SCALE GENOMIC DNA]</scope>
    <source>
        <strain evidence="1 2">DSM 1709</strain>
    </source>
</reference>
<organism evidence="1 2">
    <name type="scientific">Rubrivivax gelatinosus</name>
    <name type="common">Rhodocyclus gelatinosus</name>
    <name type="synonym">Rhodopseudomonas gelatinosa</name>
    <dbReference type="NCBI Taxonomy" id="28068"/>
    <lineage>
        <taxon>Bacteria</taxon>
        <taxon>Pseudomonadati</taxon>
        <taxon>Pseudomonadota</taxon>
        <taxon>Betaproteobacteria</taxon>
        <taxon>Burkholderiales</taxon>
        <taxon>Sphaerotilaceae</taxon>
        <taxon>Rubrivivax</taxon>
    </lineage>
</organism>
<dbReference type="RefSeq" id="WP_132644577.1">
    <property type="nucleotide sequence ID" value="NZ_CP181386.1"/>
</dbReference>
<evidence type="ECO:0000313" key="1">
    <source>
        <dbReference type="EMBL" id="TCP05585.1"/>
    </source>
</evidence>
<name>A0A4R2MJR6_RUBGE</name>
<dbReference type="SUPFAM" id="SSF53448">
    <property type="entry name" value="Nucleotide-diphospho-sugar transferases"/>
    <property type="match status" value="1"/>
</dbReference>
<dbReference type="EMBL" id="SLXD01000001">
    <property type="protein sequence ID" value="TCP05585.1"/>
    <property type="molecule type" value="Genomic_DNA"/>
</dbReference>
<protein>
    <submittedName>
        <fullName evidence="1">Capsular polysaccharide synthesis protein</fullName>
    </submittedName>
</protein>
<sequence>MNQIWMYWENVPGSRGMPPFVQFCLKSVERHRGQASLHLLDQDSVREYLPDLRPQWRQLQRAAHRADYVRTRLVLRHGGMWLDSDMVAMRPLAPLFEIPQPLDFACQEMASAIGCFVARAGCPLLQTIAREQDRILDADPTSFEWNAIGNDLLARHGSDYPHHTWVRWTLDEIAGGKVSRLLEDRRIEDNVDRNAALFHLCGNLLTPLLATYAPRRHQRLLGQSMLLSRILRRALDLPEPSTLGQRLDPALWGDTMDGLGRRAGRLLKGRG</sequence>
<evidence type="ECO:0000313" key="2">
    <source>
        <dbReference type="Proteomes" id="UP000295106"/>
    </source>
</evidence>
<gene>
    <name evidence="1" type="ORF">EV684_101457</name>
</gene>
<accession>A0A4R2MJR6</accession>
<dbReference type="InterPro" id="IPR008441">
    <property type="entry name" value="AfumC-like_glycosyl_Trfase"/>
</dbReference>
<proteinExistence type="predicted"/>
<dbReference type="GeneID" id="99687184"/>
<dbReference type="Proteomes" id="UP000295106">
    <property type="component" value="Unassembled WGS sequence"/>
</dbReference>
<dbReference type="Pfam" id="PF05704">
    <property type="entry name" value="Caps_synth"/>
    <property type="match status" value="1"/>
</dbReference>
<dbReference type="AlphaFoldDB" id="A0A4R2MJR6"/>
<dbReference type="OrthoDB" id="9802881at2"/>